<dbReference type="GO" id="GO:0005764">
    <property type="term" value="C:lysosome"/>
    <property type="evidence" value="ECO:0007669"/>
    <property type="project" value="TreeGrafter"/>
</dbReference>
<accession>A0A6G1Q5L4</accession>
<dbReference type="SMART" id="SM00026">
    <property type="entry name" value="EPEND"/>
    <property type="match status" value="1"/>
</dbReference>
<dbReference type="Proteomes" id="UP000503349">
    <property type="component" value="Chromosome 13"/>
</dbReference>
<dbReference type="GO" id="GO:0007160">
    <property type="term" value="P:cell-matrix adhesion"/>
    <property type="evidence" value="ECO:0007669"/>
    <property type="project" value="InterPro"/>
</dbReference>
<keyword evidence="2" id="KW-0732">Signal</keyword>
<organism evidence="3 4">
    <name type="scientific">Channa argus</name>
    <name type="common">Northern snakehead</name>
    <name type="synonym">Ophicephalus argus</name>
    <dbReference type="NCBI Taxonomy" id="215402"/>
    <lineage>
        <taxon>Eukaryota</taxon>
        <taxon>Metazoa</taxon>
        <taxon>Chordata</taxon>
        <taxon>Craniata</taxon>
        <taxon>Vertebrata</taxon>
        <taxon>Euteleostomi</taxon>
        <taxon>Actinopterygii</taxon>
        <taxon>Neopterygii</taxon>
        <taxon>Teleostei</taxon>
        <taxon>Neoteleostei</taxon>
        <taxon>Acanthomorphata</taxon>
        <taxon>Anabantaria</taxon>
        <taxon>Anabantiformes</taxon>
        <taxon>Channoidei</taxon>
        <taxon>Channidae</taxon>
        <taxon>Channa</taxon>
    </lineage>
</organism>
<dbReference type="OrthoDB" id="9942506at2759"/>
<gene>
    <name evidence="3" type="ORF">EXN66_Car013238</name>
</gene>
<evidence type="ECO:0000313" key="3">
    <source>
        <dbReference type="EMBL" id="KAF3697558.1"/>
    </source>
</evidence>
<dbReference type="EMBL" id="CM015724">
    <property type="protein sequence ID" value="KAF3697558.1"/>
    <property type="molecule type" value="Genomic_DNA"/>
</dbReference>
<evidence type="ECO:0000256" key="1">
    <source>
        <dbReference type="ARBA" id="ARBA00010771"/>
    </source>
</evidence>
<dbReference type="PANTHER" id="PTHR10697">
    <property type="entry name" value="MAMMALIAN EPENDYMIN-RELATED PROTEIN 1"/>
    <property type="match status" value="1"/>
</dbReference>
<dbReference type="InterPro" id="IPR001299">
    <property type="entry name" value="Ependymin"/>
</dbReference>
<evidence type="ECO:0000256" key="2">
    <source>
        <dbReference type="SAM" id="SignalP"/>
    </source>
</evidence>
<dbReference type="PRINTS" id="PR00317">
    <property type="entry name" value="EPENDYMIN"/>
</dbReference>
<keyword evidence="4" id="KW-1185">Reference proteome</keyword>
<comment type="similarity">
    <text evidence="1">Belongs to the ependymin family.</text>
</comment>
<reference evidence="4" key="2">
    <citation type="submission" date="2019-02" db="EMBL/GenBank/DDBJ databases">
        <title>Opniocepnalus argus Var Kimnra genome.</title>
        <authorList>
            <person name="Zhou C."/>
            <person name="Xiao S."/>
        </authorList>
    </citation>
    <scope>NUCLEOTIDE SEQUENCE [LARGE SCALE GENOMIC DNA]</scope>
</reference>
<dbReference type="PANTHER" id="PTHR10697:SF5">
    <property type="entry name" value="EPENDYMIN-RELATED"/>
    <property type="match status" value="1"/>
</dbReference>
<feature type="chain" id="PRO_5026304111" evidence="2">
    <location>
        <begin position="17"/>
        <end position="212"/>
    </location>
</feature>
<protein>
    <submittedName>
        <fullName evidence="3">Ependymin-2 Ependymin II</fullName>
    </submittedName>
</protein>
<sequence length="212" mass="23149">MRLFVALTCLLAGCVAQEPQPCRTPPLMSGAFTVSTQNKNLGTYNRYLYDAEGQRMRLVVQGFFNNKTFVTDFLVDYNKDALYSIVDSKRECKKMTLKGDFKPMGIPPTASPVGQTLIGSPGAGAGLLINIWTGDLPNKAGKFLSSVTEHGCVPVSTLYFIDNLGTVAVNFFNNAVEISDLSLLNAPDFCQQAEVDPAEEPKDFLSLFSQDN</sequence>
<dbReference type="GO" id="GO:0005509">
    <property type="term" value="F:calcium ion binding"/>
    <property type="evidence" value="ECO:0007669"/>
    <property type="project" value="InterPro"/>
</dbReference>
<reference evidence="3 4" key="1">
    <citation type="submission" date="2019-02" db="EMBL/GenBank/DDBJ databases">
        <title>Opniocepnalus argus genome.</title>
        <authorList>
            <person name="Zhou C."/>
            <person name="Xiao S."/>
        </authorList>
    </citation>
    <scope>NUCLEOTIDE SEQUENCE [LARGE SCALE GENOMIC DNA]</scope>
    <source>
        <strain evidence="3">OARG1902GOOAL</strain>
        <tissue evidence="3">Muscle</tissue>
    </source>
</reference>
<dbReference type="AlphaFoldDB" id="A0A6G1Q5L4"/>
<proteinExistence type="inferred from homology"/>
<evidence type="ECO:0000313" key="4">
    <source>
        <dbReference type="Proteomes" id="UP000503349"/>
    </source>
</evidence>
<dbReference type="Pfam" id="PF00811">
    <property type="entry name" value="Ependymin"/>
    <property type="match status" value="1"/>
</dbReference>
<dbReference type="GO" id="GO:0005576">
    <property type="term" value="C:extracellular region"/>
    <property type="evidence" value="ECO:0007669"/>
    <property type="project" value="InterPro"/>
</dbReference>
<feature type="signal peptide" evidence="2">
    <location>
        <begin position="1"/>
        <end position="16"/>
    </location>
</feature>
<name>A0A6G1Q5L4_CHAAH</name>